<evidence type="ECO:0000313" key="2">
    <source>
        <dbReference type="Proteomes" id="UP001234297"/>
    </source>
</evidence>
<organism evidence="1 2">
    <name type="scientific">Persea americana</name>
    <name type="common">Avocado</name>
    <dbReference type="NCBI Taxonomy" id="3435"/>
    <lineage>
        <taxon>Eukaryota</taxon>
        <taxon>Viridiplantae</taxon>
        <taxon>Streptophyta</taxon>
        <taxon>Embryophyta</taxon>
        <taxon>Tracheophyta</taxon>
        <taxon>Spermatophyta</taxon>
        <taxon>Magnoliopsida</taxon>
        <taxon>Magnoliidae</taxon>
        <taxon>Laurales</taxon>
        <taxon>Lauraceae</taxon>
        <taxon>Persea</taxon>
    </lineage>
</organism>
<reference evidence="1 2" key="1">
    <citation type="journal article" date="2022" name="Hortic Res">
        <title>A haplotype resolved chromosomal level avocado genome allows analysis of novel avocado genes.</title>
        <authorList>
            <person name="Nath O."/>
            <person name="Fletcher S.J."/>
            <person name="Hayward A."/>
            <person name="Shaw L.M."/>
            <person name="Masouleh A.K."/>
            <person name="Furtado A."/>
            <person name="Henry R.J."/>
            <person name="Mitter N."/>
        </authorList>
    </citation>
    <scope>NUCLEOTIDE SEQUENCE [LARGE SCALE GENOMIC DNA]</scope>
    <source>
        <strain evidence="2">cv. Hass</strain>
    </source>
</reference>
<name>A0ACC2LGE6_PERAE</name>
<dbReference type="Proteomes" id="UP001234297">
    <property type="component" value="Chromosome 8"/>
</dbReference>
<evidence type="ECO:0000313" key="1">
    <source>
        <dbReference type="EMBL" id="KAJ8632425.1"/>
    </source>
</evidence>
<comment type="caution">
    <text evidence="1">The sequence shown here is derived from an EMBL/GenBank/DDBJ whole genome shotgun (WGS) entry which is preliminary data.</text>
</comment>
<gene>
    <name evidence="1" type="ORF">MRB53_025761</name>
</gene>
<keyword evidence="2" id="KW-1185">Reference proteome</keyword>
<proteinExistence type="predicted"/>
<dbReference type="EMBL" id="CM056816">
    <property type="protein sequence ID" value="KAJ8632425.1"/>
    <property type="molecule type" value="Genomic_DNA"/>
</dbReference>
<accession>A0ACC2LGE6</accession>
<protein>
    <submittedName>
        <fullName evidence="1">Uncharacterized protein</fullName>
    </submittedName>
</protein>
<sequence>MDSDSFDNENKNQENENVESCVLRTAKEEKQIIEELMEASTSILQEGELCYGVTLRWWKEWQEYIDQDDNDCQHNDNSAGPQYSNGNHLNISCRPGQIYNFDVIFSKMTGDDVQLEINQVTEGCNYIFVPQEVWRKLVEWYKGGPDVLGKLIIKDNHKGFVIDLYPIHLQLFNCRNNILSNIQINKRIHLWSYFGGTKTALLDDFDKPLECVNLFIEKKILWEEAIDEHWPSNSGMHSEDPSYRENECELGNSTSGISRGMAGLLNLGNTCFMNSAIQCLVHTPPLVEYFLQDYRNEINTQNPLGYEGELAQAFGQLLRKLWYRGHALISPVIFKYTLDSLAPQFSGHDQHDSQEFLSFLLDGLHEDLNRVKEKPYIETSDSIGRLDEEVADEHWGNHKARNDSVIVDAFQGQYKSTLTCPVCNRRSTIFEPFMCLSLPLPSVSRTMTIMVFCGDGSVLPMSYTVNVQKHGCFKDLRHALTNECCLKADESLLLVEVYNYRIHRHLKNPLERLSSIDDNDTIVAYRLPSQHEKLRRLEILHVKGSYKSDLQNYYDLDFIGTPLVTYLREGIHTGADIQDVVDTLLKPLLQRKHSLASDQVNPREENGTFLAIEADEVRTFLAIEADEVLENCNPYSGPHGHSNSNVEPETISNGRPSFQLWLYSSHTRSCYLLKNDTLIESGGVIRVLLEWRDKEYGLYNISFLKNPPVVFESELVKWEKQWEEVSLFSCLEAFLKEEPLGLEDTWYCPACNQQRQATKKLDLWRLPDILVIHLKRFSYNHFLDKLDTFVKFPIGGLDLSGYVQHKDTAESHVYELYAVSNHYGSSFNGHYTAHAKLVEENQWYHFDDNLVSPVNEDAIETAAAYVLFYRRSEAGLAVEEPSQTNSPKYVNYRLASCTDFFSSPSPTQAIGGGRLQRQLTPAAVGGLWSSSLGPCDPKNPSLFHCNDSDFLVSAFPTVVFSDNAEALLTRGDGEESF</sequence>